<evidence type="ECO:0000313" key="9">
    <source>
        <dbReference type="Proteomes" id="UP000693981"/>
    </source>
</evidence>
<dbReference type="InterPro" id="IPR011118">
    <property type="entry name" value="Tannase/feruloyl_esterase"/>
</dbReference>
<organism evidence="8 9">
    <name type="scientific">Phytophthora boehmeriae</name>
    <dbReference type="NCBI Taxonomy" id="109152"/>
    <lineage>
        <taxon>Eukaryota</taxon>
        <taxon>Sar</taxon>
        <taxon>Stramenopiles</taxon>
        <taxon>Oomycota</taxon>
        <taxon>Peronosporomycetes</taxon>
        <taxon>Peronosporales</taxon>
        <taxon>Peronosporaceae</taxon>
        <taxon>Phytophthora</taxon>
    </lineage>
</organism>
<keyword evidence="4" id="KW-0732">Signal</keyword>
<name>A0A8T1VQ74_9STRA</name>
<dbReference type="PANTHER" id="PTHR33938">
    <property type="entry name" value="FERULOYL ESTERASE B-RELATED"/>
    <property type="match status" value="1"/>
</dbReference>
<evidence type="ECO:0000256" key="7">
    <source>
        <dbReference type="ARBA" id="ARBA00034075"/>
    </source>
</evidence>
<dbReference type="GO" id="GO:0030600">
    <property type="term" value="F:feruloyl esterase activity"/>
    <property type="evidence" value="ECO:0007669"/>
    <property type="project" value="UniProtKB-EC"/>
</dbReference>
<keyword evidence="3" id="KW-0119">Carbohydrate metabolism</keyword>
<keyword evidence="3" id="KW-0858">Xylan degradation</keyword>
<keyword evidence="3" id="KW-0624">Polysaccharide degradation</keyword>
<gene>
    <name evidence="8" type="primary">FAEB-2_7</name>
    <name evidence="8" type="ORF">PHYBOEH_010535</name>
</gene>
<dbReference type="EMBL" id="JAGDFL010000724">
    <property type="protein sequence ID" value="KAG7382329.1"/>
    <property type="molecule type" value="Genomic_DNA"/>
</dbReference>
<dbReference type="Pfam" id="PF07519">
    <property type="entry name" value="Tannase"/>
    <property type="match status" value="1"/>
</dbReference>
<accession>A0A8T1VQ74</accession>
<sequence length="210" mass="23095">MSAFIALAALRYLIFEPNPPETYSLNDLEFAEATVDLLRARHPLLDATSPDLSAFKAAGGKLIMWHGWSDEHISPRTTIAYHEALQQQMGGSDQVAEFERLYLLPGVQHCGRGDGMAAIDLVTPLLQWVEQDSAPHQVLTSSEQEQPPWMPAAPVHRTRPVFPYPSLAKYSGQGDANDAANFVEGAPLYTAPTAAWAGQDFFDPYMPRTG</sequence>
<keyword evidence="5" id="KW-0378">Hydrolase</keyword>
<dbReference type="PANTHER" id="PTHR33938:SF15">
    <property type="entry name" value="FERULOYL ESTERASE B-RELATED"/>
    <property type="match status" value="1"/>
</dbReference>
<evidence type="ECO:0000313" key="8">
    <source>
        <dbReference type="EMBL" id="KAG7382329.1"/>
    </source>
</evidence>
<evidence type="ECO:0000256" key="2">
    <source>
        <dbReference type="ARBA" id="ARBA00022487"/>
    </source>
</evidence>
<evidence type="ECO:0000256" key="3">
    <source>
        <dbReference type="ARBA" id="ARBA00022651"/>
    </source>
</evidence>
<comment type="catalytic activity">
    <reaction evidence="7">
        <text>feruloyl-polysaccharide + H2O = ferulate + polysaccharide.</text>
        <dbReference type="EC" id="3.1.1.73"/>
    </reaction>
</comment>
<keyword evidence="9" id="KW-1185">Reference proteome</keyword>
<dbReference type="GO" id="GO:0045493">
    <property type="term" value="P:xylan catabolic process"/>
    <property type="evidence" value="ECO:0007669"/>
    <property type="project" value="UniProtKB-KW"/>
</dbReference>
<reference evidence="8" key="1">
    <citation type="submission" date="2021-02" db="EMBL/GenBank/DDBJ databases">
        <authorList>
            <person name="Palmer J.M."/>
        </authorList>
    </citation>
    <scope>NUCLEOTIDE SEQUENCE</scope>
    <source>
        <strain evidence="8">SCRP23</strain>
    </source>
</reference>
<protein>
    <recommendedName>
        <fullName evidence="1">feruloyl esterase</fullName>
        <ecNumber evidence="1">3.1.1.73</ecNumber>
    </recommendedName>
</protein>
<dbReference type="OrthoDB" id="127118at2759"/>
<evidence type="ECO:0000256" key="1">
    <source>
        <dbReference type="ARBA" id="ARBA00013091"/>
    </source>
</evidence>
<proteinExistence type="predicted"/>
<comment type="caution">
    <text evidence="8">The sequence shown here is derived from an EMBL/GenBank/DDBJ whole genome shotgun (WGS) entry which is preliminary data.</text>
</comment>
<evidence type="ECO:0000256" key="4">
    <source>
        <dbReference type="ARBA" id="ARBA00022729"/>
    </source>
</evidence>
<keyword evidence="2" id="KW-0719">Serine esterase</keyword>
<evidence type="ECO:0000256" key="5">
    <source>
        <dbReference type="ARBA" id="ARBA00022801"/>
    </source>
</evidence>
<evidence type="ECO:0000256" key="6">
    <source>
        <dbReference type="ARBA" id="ARBA00023157"/>
    </source>
</evidence>
<dbReference type="EC" id="3.1.1.73" evidence="1"/>
<keyword evidence="6" id="KW-1015">Disulfide bond</keyword>
<dbReference type="Proteomes" id="UP000693981">
    <property type="component" value="Unassembled WGS sequence"/>
</dbReference>
<dbReference type="AlphaFoldDB" id="A0A8T1VQ74"/>